<evidence type="ECO:0000256" key="4">
    <source>
        <dbReference type="ARBA" id="ARBA00023121"/>
    </source>
</evidence>
<comment type="similarity">
    <text evidence="1">Belongs to the PDE6D/unc-119 family.</text>
</comment>
<dbReference type="GO" id="GO:0007399">
    <property type="term" value="P:nervous system development"/>
    <property type="evidence" value="ECO:0007669"/>
    <property type="project" value="TreeGrafter"/>
</dbReference>
<keyword evidence="3" id="KW-0653">Protein transport</keyword>
<dbReference type="GO" id="GO:0008289">
    <property type="term" value="F:lipid binding"/>
    <property type="evidence" value="ECO:0007669"/>
    <property type="project" value="UniProtKB-KW"/>
</dbReference>
<dbReference type="PANTHER" id="PTHR12951:SF6">
    <property type="entry name" value="PROTEIN UNC-119 HOMOLOG B"/>
    <property type="match status" value="1"/>
</dbReference>
<evidence type="ECO:0000256" key="1">
    <source>
        <dbReference type="ARBA" id="ARBA00008102"/>
    </source>
</evidence>
<dbReference type="GO" id="GO:0005813">
    <property type="term" value="C:centrosome"/>
    <property type="evidence" value="ECO:0007669"/>
    <property type="project" value="TreeGrafter"/>
</dbReference>
<feature type="domain" description="GMP phosphodiesterase delta subunit" evidence="6">
    <location>
        <begin position="102"/>
        <end position="187"/>
    </location>
</feature>
<dbReference type="Ensembl" id="ENSSGRT00000086961.1">
    <property type="protein sequence ID" value="ENSSGRP00000081665.1"/>
    <property type="gene ID" value="ENSSGRG00000041330.1"/>
</dbReference>
<dbReference type="SUPFAM" id="SSF81296">
    <property type="entry name" value="E set domains"/>
    <property type="match status" value="1"/>
</dbReference>
<dbReference type="GO" id="GO:0007601">
    <property type="term" value="P:visual perception"/>
    <property type="evidence" value="ECO:0007669"/>
    <property type="project" value="TreeGrafter"/>
</dbReference>
<proteinExistence type="inferred from homology"/>
<dbReference type="InterPro" id="IPR014756">
    <property type="entry name" value="Ig_E-set"/>
</dbReference>
<accession>A0A672QZT1</accession>
<evidence type="ECO:0000313" key="8">
    <source>
        <dbReference type="Proteomes" id="UP000472262"/>
    </source>
</evidence>
<dbReference type="GO" id="GO:1900186">
    <property type="term" value="P:negative regulation of clathrin-dependent endocytosis"/>
    <property type="evidence" value="ECO:0007669"/>
    <property type="project" value="TreeGrafter"/>
</dbReference>
<keyword evidence="4" id="KW-0446">Lipid-binding</keyword>
<reference evidence="7" key="2">
    <citation type="submission" date="2025-09" db="UniProtKB">
        <authorList>
            <consortium name="Ensembl"/>
        </authorList>
    </citation>
    <scope>IDENTIFICATION</scope>
</reference>
<feature type="compositionally biased region" description="Acidic residues" evidence="5">
    <location>
        <begin position="11"/>
        <end position="42"/>
    </location>
</feature>
<dbReference type="GO" id="GO:0000922">
    <property type="term" value="C:spindle pole"/>
    <property type="evidence" value="ECO:0007669"/>
    <property type="project" value="TreeGrafter"/>
</dbReference>
<dbReference type="Gene3D" id="2.70.50.40">
    <property type="entry name" value="GMP phosphodiesterase, delta subunit"/>
    <property type="match status" value="1"/>
</dbReference>
<dbReference type="GO" id="GO:0051233">
    <property type="term" value="C:spindle midzone"/>
    <property type="evidence" value="ECO:0007669"/>
    <property type="project" value="TreeGrafter"/>
</dbReference>
<reference evidence="7" key="1">
    <citation type="submission" date="2025-08" db="UniProtKB">
        <authorList>
            <consortium name="Ensembl"/>
        </authorList>
    </citation>
    <scope>IDENTIFICATION</scope>
</reference>
<feature type="region of interest" description="Disordered" evidence="5">
    <location>
        <begin position="1"/>
        <end position="42"/>
    </location>
</feature>
<evidence type="ECO:0000256" key="5">
    <source>
        <dbReference type="SAM" id="MobiDB-lite"/>
    </source>
</evidence>
<dbReference type="InParanoid" id="A0A672QZT1"/>
<dbReference type="InterPro" id="IPR037036">
    <property type="entry name" value="PDED_dom_sf"/>
</dbReference>
<protein>
    <submittedName>
        <fullName evidence="7">Unc-119 lipid binding chaperone B homolog 2</fullName>
    </submittedName>
</protein>
<dbReference type="PANTHER" id="PTHR12951">
    <property type="entry name" value="RETINAL PROTEIN 4"/>
    <property type="match status" value="1"/>
</dbReference>
<dbReference type="AlphaFoldDB" id="A0A672QZT1"/>
<dbReference type="InterPro" id="IPR008015">
    <property type="entry name" value="PDED_dom"/>
</dbReference>
<dbReference type="InterPro" id="IPR051519">
    <property type="entry name" value="PDE6D_unc-119_myristoyl-bd"/>
</dbReference>
<keyword evidence="2" id="KW-0813">Transport</keyword>
<evidence type="ECO:0000259" key="6">
    <source>
        <dbReference type="Pfam" id="PF05351"/>
    </source>
</evidence>
<sequence length="210" mass="23948">MDSEGVKEQQSEEEMEQEMSCEKDEDSEPEEEDEADEDEEEMAEIMDRGVLRDTEVWNGFISGGGLAAEEEVLLDWKPGDSVTPQYVLMLPGYTDDYLCSPEDNVYNISFSRFKIRDLEGGSVILDLKRHCPTAIKDIIELDAGRFIQYHFIPAFLNLREIGATLEFTVGGKAVNKFRLIESNYFNVYIISMCIVCNVDQINVRNVFKGQ</sequence>
<evidence type="ECO:0000256" key="2">
    <source>
        <dbReference type="ARBA" id="ARBA00022448"/>
    </source>
</evidence>
<dbReference type="GO" id="GO:0042953">
    <property type="term" value="P:lipoprotein transport"/>
    <property type="evidence" value="ECO:0007669"/>
    <property type="project" value="TreeGrafter"/>
</dbReference>
<dbReference type="GO" id="GO:0045171">
    <property type="term" value="C:intercellular bridge"/>
    <property type="evidence" value="ECO:0007669"/>
    <property type="project" value="TreeGrafter"/>
</dbReference>
<dbReference type="GO" id="GO:0000281">
    <property type="term" value="P:mitotic cytokinesis"/>
    <property type="evidence" value="ECO:0007669"/>
    <property type="project" value="TreeGrafter"/>
</dbReference>
<name>A0A672QZT1_SINGR</name>
<organism evidence="7 8">
    <name type="scientific">Sinocyclocheilus grahami</name>
    <name type="common">Dianchi golden-line fish</name>
    <name type="synonym">Barbus grahami</name>
    <dbReference type="NCBI Taxonomy" id="75366"/>
    <lineage>
        <taxon>Eukaryota</taxon>
        <taxon>Metazoa</taxon>
        <taxon>Chordata</taxon>
        <taxon>Craniata</taxon>
        <taxon>Vertebrata</taxon>
        <taxon>Euteleostomi</taxon>
        <taxon>Actinopterygii</taxon>
        <taxon>Neopterygii</taxon>
        <taxon>Teleostei</taxon>
        <taxon>Ostariophysi</taxon>
        <taxon>Cypriniformes</taxon>
        <taxon>Cyprinidae</taxon>
        <taxon>Cyprininae</taxon>
        <taxon>Sinocyclocheilus</taxon>
    </lineage>
</organism>
<evidence type="ECO:0000313" key="7">
    <source>
        <dbReference type="Ensembl" id="ENSSGRP00000081665.1"/>
    </source>
</evidence>
<keyword evidence="8" id="KW-1185">Reference proteome</keyword>
<evidence type="ECO:0000256" key="3">
    <source>
        <dbReference type="ARBA" id="ARBA00022927"/>
    </source>
</evidence>
<dbReference type="Proteomes" id="UP000472262">
    <property type="component" value="Unassembled WGS sequence"/>
</dbReference>
<dbReference type="GO" id="GO:2001287">
    <property type="term" value="P:negative regulation of caveolin-mediated endocytosis"/>
    <property type="evidence" value="ECO:0007669"/>
    <property type="project" value="TreeGrafter"/>
</dbReference>
<dbReference type="Pfam" id="PF05351">
    <property type="entry name" value="GMP_PDE_delta"/>
    <property type="match status" value="1"/>
</dbReference>
<feature type="compositionally biased region" description="Basic and acidic residues" evidence="5">
    <location>
        <begin position="1"/>
        <end position="10"/>
    </location>
</feature>